<dbReference type="RefSeq" id="WP_141164808.1">
    <property type="nucleotide sequence ID" value="NZ_VHQG01000005.1"/>
</dbReference>
<name>A0A506XXT7_9MICO</name>
<evidence type="ECO:0000313" key="2">
    <source>
        <dbReference type="Proteomes" id="UP000316252"/>
    </source>
</evidence>
<gene>
    <name evidence="1" type="ORF">FJ657_16560</name>
</gene>
<dbReference type="OrthoDB" id="9912716at2"/>
<protein>
    <submittedName>
        <fullName evidence="1">Uncharacterized protein</fullName>
    </submittedName>
</protein>
<sequence>MRRDRIALISVLAALLLVVLVLAAFFADAARKNQLEHGSGGADGSAVRVSVWRAVTGYTDPIHAYLRQSRGFPIDAATDGLVGGTVSLAELRRAGAGISYGEADAADDATRIPALIAVGGETPTHTCFTVMLEREPVTHALTDWSFDERPCSAPEAKAAGAGSREVGIRAFDG</sequence>
<comment type="caution">
    <text evidence="1">The sequence shown here is derived from an EMBL/GenBank/DDBJ whole genome shotgun (WGS) entry which is preliminary data.</text>
</comment>
<dbReference type="Proteomes" id="UP000316252">
    <property type="component" value="Unassembled WGS sequence"/>
</dbReference>
<proteinExistence type="predicted"/>
<accession>A0A506XXT7</accession>
<reference evidence="1 2" key="1">
    <citation type="submission" date="2019-06" db="EMBL/GenBank/DDBJ databases">
        <authorList>
            <person name="Li F."/>
        </authorList>
    </citation>
    <scope>NUCLEOTIDE SEQUENCE [LARGE SCALE GENOMIC DNA]</scope>
    <source>
        <strain evidence="1 2">10F1D-1</strain>
    </source>
</reference>
<organism evidence="1 2">
    <name type="scientific">Schumannella soli</name>
    <dbReference type="NCBI Taxonomy" id="2590779"/>
    <lineage>
        <taxon>Bacteria</taxon>
        <taxon>Bacillati</taxon>
        <taxon>Actinomycetota</taxon>
        <taxon>Actinomycetes</taxon>
        <taxon>Micrococcales</taxon>
        <taxon>Microbacteriaceae</taxon>
        <taxon>Schumannella</taxon>
    </lineage>
</organism>
<dbReference type="EMBL" id="VHQG01000005">
    <property type="protein sequence ID" value="TPW74230.1"/>
    <property type="molecule type" value="Genomic_DNA"/>
</dbReference>
<evidence type="ECO:0000313" key="1">
    <source>
        <dbReference type="EMBL" id="TPW74230.1"/>
    </source>
</evidence>
<dbReference type="AlphaFoldDB" id="A0A506XXT7"/>
<keyword evidence="2" id="KW-1185">Reference proteome</keyword>